<proteinExistence type="predicted"/>
<reference evidence="2" key="2">
    <citation type="submission" date="2021-04" db="EMBL/GenBank/DDBJ databases">
        <authorList>
            <person name="Gilroy R."/>
        </authorList>
    </citation>
    <scope>NUCLEOTIDE SEQUENCE</scope>
    <source>
        <strain evidence="2">B5-657</strain>
    </source>
</reference>
<name>A0A9E2KB73_9FIRM</name>
<comment type="caution">
    <text evidence="2">The sequence shown here is derived from an EMBL/GenBank/DDBJ whole genome shotgun (WGS) entry which is preliminary data.</text>
</comment>
<sequence length="323" mass="36052">MGQVNLGNLLIGIGYGANISESSQNALNFTSNASFDKVLNRAKNTSQTYDRLSSTKSVAQKDDSRHKEESYDNKAVIDNEKVQNHTPITQKTDTTNKGVNKEIQEEEELENQGREEQILILVGQSLNVSIDEIKEVLNHLGLEIKDLMSQEGFSHFISEICGQGSVAELLMNTSNLKSITALFEKLSTFEEQTQTVSNQNTMQHTLMESLQEQGLTEISIENKSNSISMLQASETNQSTLNEEVTVSTINESNIKTIEHYGEDTETSDQDLSFLQEQEKQTEEIGINVPVQHFTTTTFTQRFEAEVGTVTQMTTTKSIEHGEV</sequence>
<protein>
    <submittedName>
        <fullName evidence="2">Uncharacterized protein</fullName>
    </submittedName>
</protein>
<evidence type="ECO:0000313" key="2">
    <source>
        <dbReference type="EMBL" id="MBU3803594.1"/>
    </source>
</evidence>
<feature type="compositionally biased region" description="Basic and acidic residues" evidence="1">
    <location>
        <begin position="59"/>
        <end position="73"/>
    </location>
</feature>
<feature type="compositionally biased region" description="Polar residues" evidence="1">
    <location>
        <begin position="45"/>
        <end position="58"/>
    </location>
</feature>
<gene>
    <name evidence="2" type="ORF">H9872_02385</name>
</gene>
<evidence type="ECO:0000313" key="3">
    <source>
        <dbReference type="Proteomes" id="UP000824229"/>
    </source>
</evidence>
<organism evidence="2 3">
    <name type="scientific">Candidatus Cellulosilyticum pullistercoris</name>
    <dbReference type="NCBI Taxonomy" id="2838521"/>
    <lineage>
        <taxon>Bacteria</taxon>
        <taxon>Bacillati</taxon>
        <taxon>Bacillota</taxon>
        <taxon>Clostridia</taxon>
        <taxon>Lachnospirales</taxon>
        <taxon>Cellulosilyticaceae</taxon>
        <taxon>Cellulosilyticum</taxon>
    </lineage>
</organism>
<dbReference type="AlphaFoldDB" id="A0A9E2KB73"/>
<feature type="non-terminal residue" evidence="2">
    <location>
        <position position="323"/>
    </location>
</feature>
<dbReference type="EMBL" id="JAHLFQ010000043">
    <property type="protein sequence ID" value="MBU3803594.1"/>
    <property type="molecule type" value="Genomic_DNA"/>
</dbReference>
<accession>A0A9E2KB73</accession>
<dbReference type="Proteomes" id="UP000824229">
    <property type="component" value="Unassembled WGS sequence"/>
</dbReference>
<evidence type="ECO:0000256" key="1">
    <source>
        <dbReference type="SAM" id="MobiDB-lite"/>
    </source>
</evidence>
<feature type="region of interest" description="Disordered" evidence="1">
    <location>
        <begin position="45"/>
        <end position="73"/>
    </location>
</feature>
<reference evidence="2" key="1">
    <citation type="journal article" date="2021" name="PeerJ">
        <title>Extensive microbial diversity within the chicken gut microbiome revealed by metagenomics and culture.</title>
        <authorList>
            <person name="Gilroy R."/>
            <person name="Ravi A."/>
            <person name="Getino M."/>
            <person name="Pursley I."/>
            <person name="Horton D.L."/>
            <person name="Alikhan N.F."/>
            <person name="Baker D."/>
            <person name="Gharbi K."/>
            <person name="Hall N."/>
            <person name="Watson M."/>
            <person name="Adriaenssens E.M."/>
            <person name="Foster-Nyarko E."/>
            <person name="Jarju S."/>
            <person name="Secka A."/>
            <person name="Antonio M."/>
            <person name="Oren A."/>
            <person name="Chaudhuri R.R."/>
            <person name="La Ragione R."/>
            <person name="Hildebrand F."/>
            <person name="Pallen M.J."/>
        </authorList>
    </citation>
    <scope>NUCLEOTIDE SEQUENCE</scope>
    <source>
        <strain evidence="2">B5-657</strain>
    </source>
</reference>